<organism evidence="1">
    <name type="scientific">Arundo donax</name>
    <name type="common">Giant reed</name>
    <name type="synonym">Donax arundinaceus</name>
    <dbReference type="NCBI Taxonomy" id="35708"/>
    <lineage>
        <taxon>Eukaryota</taxon>
        <taxon>Viridiplantae</taxon>
        <taxon>Streptophyta</taxon>
        <taxon>Embryophyta</taxon>
        <taxon>Tracheophyta</taxon>
        <taxon>Spermatophyta</taxon>
        <taxon>Magnoliopsida</taxon>
        <taxon>Liliopsida</taxon>
        <taxon>Poales</taxon>
        <taxon>Poaceae</taxon>
        <taxon>PACMAD clade</taxon>
        <taxon>Arundinoideae</taxon>
        <taxon>Arundineae</taxon>
        <taxon>Arundo</taxon>
    </lineage>
</organism>
<accession>A0A0A9AE38</accession>
<name>A0A0A9AE38_ARUDO</name>
<dbReference type="EMBL" id="GBRH01250675">
    <property type="protein sequence ID" value="JAD47220.1"/>
    <property type="molecule type" value="Transcribed_RNA"/>
</dbReference>
<reference evidence="1" key="1">
    <citation type="submission" date="2014-09" db="EMBL/GenBank/DDBJ databases">
        <authorList>
            <person name="Magalhaes I.L.F."/>
            <person name="Oliveira U."/>
            <person name="Santos F.R."/>
            <person name="Vidigal T.H.D.A."/>
            <person name="Brescovit A.D."/>
            <person name="Santos A.J."/>
        </authorList>
    </citation>
    <scope>NUCLEOTIDE SEQUENCE</scope>
    <source>
        <tissue evidence="1">Shoot tissue taken approximately 20 cm above the soil surface</tissue>
    </source>
</reference>
<proteinExistence type="predicted"/>
<protein>
    <submittedName>
        <fullName evidence="1">Uncharacterized protein</fullName>
    </submittedName>
</protein>
<evidence type="ECO:0000313" key="1">
    <source>
        <dbReference type="EMBL" id="JAD47220.1"/>
    </source>
</evidence>
<reference evidence="1" key="2">
    <citation type="journal article" date="2015" name="Data Brief">
        <title>Shoot transcriptome of the giant reed, Arundo donax.</title>
        <authorList>
            <person name="Barrero R.A."/>
            <person name="Guerrero F.D."/>
            <person name="Moolhuijzen P."/>
            <person name="Goolsby J.A."/>
            <person name="Tidwell J."/>
            <person name="Bellgard S.E."/>
            <person name="Bellgard M.I."/>
        </authorList>
    </citation>
    <scope>NUCLEOTIDE SEQUENCE</scope>
    <source>
        <tissue evidence="1">Shoot tissue taken approximately 20 cm above the soil surface</tissue>
    </source>
</reference>
<dbReference type="AlphaFoldDB" id="A0A0A9AE38"/>
<sequence>MASPSMRATRLRYALSKMSYSAAVSLKVCASSHYELIYLAVCSHCLHPSLLQACLLLVCCPSHKKA</sequence>